<evidence type="ECO:0000313" key="12">
    <source>
        <dbReference type="Proteomes" id="UP000199183"/>
    </source>
</evidence>
<feature type="transmembrane region" description="Helical" evidence="10">
    <location>
        <begin position="20"/>
        <end position="40"/>
    </location>
</feature>
<dbReference type="STRING" id="640635.SAMN04489806_3117"/>
<evidence type="ECO:0000256" key="6">
    <source>
        <dbReference type="ARBA" id="ARBA00022692"/>
    </source>
</evidence>
<dbReference type="UniPathway" id="UPA00196"/>
<keyword evidence="8 10" id="KW-1133">Transmembrane helix</keyword>
<keyword evidence="9 10" id="KW-0472">Membrane</keyword>
<gene>
    <name evidence="11" type="ORF">SAMN04489806_3117</name>
</gene>
<feature type="transmembrane region" description="Helical" evidence="10">
    <location>
        <begin position="291"/>
        <end position="316"/>
    </location>
</feature>
<comment type="pathway">
    <text evidence="2">Glycolipid biosynthesis; glycosylphosphatidylinositol-anchor biosynthesis.</text>
</comment>
<dbReference type="EMBL" id="FNRY01000002">
    <property type="protein sequence ID" value="SEC52065.1"/>
    <property type="molecule type" value="Genomic_DNA"/>
</dbReference>
<name>A0A1H4T6H2_9MICO</name>
<evidence type="ECO:0000256" key="8">
    <source>
        <dbReference type="ARBA" id="ARBA00022989"/>
    </source>
</evidence>
<dbReference type="GO" id="GO:0006506">
    <property type="term" value="P:GPI anchor biosynthetic process"/>
    <property type="evidence" value="ECO:0007669"/>
    <property type="project" value="UniProtKB-UniPathway"/>
</dbReference>
<accession>A0A1H4T6H2</accession>
<sequence length="401" mass="44618">MNALHRLARSWHRLPAWLRVVLVFGAARVVTTLMMLWFAAHQQANPWTGPQPGYTAFASIWDGRWYQIVAAGGYPSELPRTEDGFVSENAWAFMPVYPAVVRLVMTVTFLPWDIAAVVVSVLCGFGAALVFHRLMREVLAPSTAMFAVVLFAVAPTSPILQVAYAESLYFLLLGVALLLVLRHRYLTALPVIAVMALTRPSGLAFALFLLLHLGHRQWCRARHPFPVGEAVRLCVAGLWAAVMGFAWPVIAWIVTGSMTAYTDTELAWRSSYIGHGELVPFSSWFEGADWWMLHWFGLPGGAWVLLPLLVVVALGLLSGPARRLGVDLRLWVVAYLVYLLAVFFPQSSTFRLLAPAFPILGAFAVPRSRVYRIAAVAVSLALQWCWLAVCWRVDGYDWTPP</sequence>
<dbReference type="GO" id="GO:0016020">
    <property type="term" value="C:membrane"/>
    <property type="evidence" value="ECO:0007669"/>
    <property type="project" value="GOC"/>
</dbReference>
<keyword evidence="7" id="KW-0256">Endoplasmic reticulum</keyword>
<evidence type="ECO:0000256" key="5">
    <source>
        <dbReference type="ARBA" id="ARBA00022679"/>
    </source>
</evidence>
<proteinExistence type="predicted"/>
<comment type="subcellular location">
    <subcellularLocation>
        <location evidence="1">Endoplasmic reticulum membrane</location>
        <topology evidence="1">Multi-pass membrane protein</topology>
    </subcellularLocation>
</comment>
<evidence type="ECO:0000313" key="11">
    <source>
        <dbReference type="EMBL" id="SEC52065.1"/>
    </source>
</evidence>
<evidence type="ECO:0000256" key="4">
    <source>
        <dbReference type="ARBA" id="ARBA00022676"/>
    </source>
</evidence>
<feature type="transmembrane region" description="Helical" evidence="10">
    <location>
        <begin position="188"/>
        <end position="210"/>
    </location>
</feature>
<evidence type="ECO:0000256" key="3">
    <source>
        <dbReference type="ARBA" id="ARBA00022502"/>
    </source>
</evidence>
<evidence type="ECO:0000256" key="1">
    <source>
        <dbReference type="ARBA" id="ARBA00004477"/>
    </source>
</evidence>
<feature type="transmembrane region" description="Helical" evidence="10">
    <location>
        <begin position="373"/>
        <end position="394"/>
    </location>
</feature>
<protein>
    <submittedName>
        <fullName evidence="11">Mannosyltransferase (PIG-V)</fullName>
    </submittedName>
</protein>
<dbReference type="GO" id="GO:0004376">
    <property type="term" value="F:GPI mannosyltransferase activity"/>
    <property type="evidence" value="ECO:0007669"/>
    <property type="project" value="InterPro"/>
</dbReference>
<dbReference type="PANTHER" id="PTHR12468">
    <property type="entry name" value="GPI MANNOSYLTRANSFERASE 2"/>
    <property type="match status" value="1"/>
</dbReference>
<feature type="transmembrane region" description="Helical" evidence="10">
    <location>
        <begin position="328"/>
        <end position="344"/>
    </location>
</feature>
<dbReference type="AlphaFoldDB" id="A0A1H4T6H2"/>
<feature type="transmembrane region" description="Helical" evidence="10">
    <location>
        <begin position="109"/>
        <end position="131"/>
    </location>
</feature>
<dbReference type="Proteomes" id="UP000199183">
    <property type="component" value="Unassembled WGS sequence"/>
</dbReference>
<keyword evidence="6 10" id="KW-0812">Transmembrane</keyword>
<feature type="transmembrane region" description="Helical" evidence="10">
    <location>
        <begin position="230"/>
        <end position="254"/>
    </location>
</feature>
<reference evidence="11 12" key="1">
    <citation type="submission" date="2016-10" db="EMBL/GenBank/DDBJ databases">
        <authorList>
            <person name="de Groot N.N."/>
        </authorList>
    </citation>
    <scope>NUCLEOTIDE SEQUENCE [LARGE SCALE GENOMIC DNA]</scope>
    <source>
        <strain evidence="11 12">DSM 21799</strain>
    </source>
</reference>
<keyword evidence="5 11" id="KW-0808">Transferase</keyword>
<evidence type="ECO:0000256" key="7">
    <source>
        <dbReference type="ARBA" id="ARBA00022824"/>
    </source>
</evidence>
<keyword evidence="4 11" id="KW-0328">Glycosyltransferase</keyword>
<evidence type="ECO:0000256" key="2">
    <source>
        <dbReference type="ARBA" id="ARBA00004687"/>
    </source>
</evidence>
<keyword evidence="12" id="KW-1185">Reference proteome</keyword>
<evidence type="ECO:0000256" key="10">
    <source>
        <dbReference type="SAM" id="Phobius"/>
    </source>
</evidence>
<dbReference type="RefSeq" id="WP_245723734.1">
    <property type="nucleotide sequence ID" value="NZ_FNRY01000002.1"/>
</dbReference>
<organism evidence="11 12">
    <name type="scientific">Paramicrobacterium humi</name>
    <dbReference type="NCBI Taxonomy" id="640635"/>
    <lineage>
        <taxon>Bacteria</taxon>
        <taxon>Bacillati</taxon>
        <taxon>Actinomycetota</taxon>
        <taxon>Actinomycetes</taxon>
        <taxon>Micrococcales</taxon>
        <taxon>Microbacteriaceae</taxon>
        <taxon>Paramicrobacterium</taxon>
    </lineage>
</organism>
<keyword evidence="3" id="KW-0337">GPI-anchor biosynthesis</keyword>
<dbReference type="PANTHER" id="PTHR12468:SF2">
    <property type="entry name" value="GPI MANNOSYLTRANSFERASE 2"/>
    <property type="match status" value="1"/>
</dbReference>
<dbReference type="GO" id="GO:0000009">
    <property type="term" value="F:alpha-1,6-mannosyltransferase activity"/>
    <property type="evidence" value="ECO:0007669"/>
    <property type="project" value="InterPro"/>
</dbReference>
<dbReference type="Pfam" id="PF04188">
    <property type="entry name" value="Mannosyl_trans2"/>
    <property type="match status" value="1"/>
</dbReference>
<evidence type="ECO:0000256" key="9">
    <source>
        <dbReference type="ARBA" id="ARBA00023136"/>
    </source>
</evidence>
<feature type="transmembrane region" description="Helical" evidence="10">
    <location>
        <begin position="138"/>
        <end position="156"/>
    </location>
</feature>
<dbReference type="InterPro" id="IPR007315">
    <property type="entry name" value="PIG-V/Gpi18"/>
</dbReference>
<dbReference type="GO" id="GO:0031501">
    <property type="term" value="C:mannosyltransferase complex"/>
    <property type="evidence" value="ECO:0007669"/>
    <property type="project" value="TreeGrafter"/>
</dbReference>